<name>A0A0F5IRS6_9BACT</name>
<evidence type="ECO:0000259" key="9">
    <source>
        <dbReference type="PROSITE" id="PS51012"/>
    </source>
</evidence>
<dbReference type="InterPro" id="IPR047817">
    <property type="entry name" value="ABC2_TM_bact-type"/>
</dbReference>
<accession>A0A0F5IRS6</accession>
<dbReference type="AlphaFoldDB" id="A0A0F5IRS6"/>
<dbReference type="Pfam" id="PF12698">
    <property type="entry name" value="ABC2_membrane_3"/>
    <property type="match status" value="1"/>
</dbReference>
<keyword evidence="6 8" id="KW-1133">Transmembrane helix</keyword>
<keyword evidence="4" id="KW-1003">Cell membrane</keyword>
<dbReference type="PROSITE" id="PS51012">
    <property type="entry name" value="ABC_TM2"/>
    <property type="match status" value="1"/>
</dbReference>
<evidence type="ECO:0000256" key="1">
    <source>
        <dbReference type="ARBA" id="ARBA00004651"/>
    </source>
</evidence>
<keyword evidence="7 8" id="KW-0472">Membrane</keyword>
<feature type="transmembrane region" description="Helical" evidence="8">
    <location>
        <begin position="252"/>
        <end position="272"/>
    </location>
</feature>
<dbReference type="PANTHER" id="PTHR30294:SF29">
    <property type="entry name" value="MULTIDRUG ABC TRANSPORTER PERMEASE YBHS-RELATED"/>
    <property type="match status" value="1"/>
</dbReference>
<evidence type="ECO:0000256" key="6">
    <source>
        <dbReference type="ARBA" id="ARBA00022989"/>
    </source>
</evidence>
<evidence type="ECO:0000256" key="8">
    <source>
        <dbReference type="SAM" id="Phobius"/>
    </source>
</evidence>
<dbReference type="GO" id="GO:0140359">
    <property type="term" value="F:ABC-type transporter activity"/>
    <property type="evidence" value="ECO:0007669"/>
    <property type="project" value="InterPro"/>
</dbReference>
<feature type="transmembrane region" description="Helical" evidence="8">
    <location>
        <begin position="172"/>
        <end position="195"/>
    </location>
</feature>
<reference evidence="10 11" key="1">
    <citation type="submission" date="2013-04" db="EMBL/GenBank/DDBJ databases">
        <title>The Genome Sequence of Parabacteroides gordonii DSM 23371.</title>
        <authorList>
            <consortium name="The Broad Institute Genomics Platform"/>
            <person name="Earl A."/>
            <person name="Ward D."/>
            <person name="Feldgarden M."/>
            <person name="Gevers D."/>
            <person name="Martens E."/>
            <person name="Sakamoto M."/>
            <person name="Benno Y."/>
            <person name="Suzuki N."/>
            <person name="Matsunaga N."/>
            <person name="Koshihara K."/>
            <person name="Seki M."/>
            <person name="Komiya H."/>
            <person name="Walker B."/>
            <person name="Young S."/>
            <person name="Zeng Q."/>
            <person name="Gargeya S."/>
            <person name="Fitzgerald M."/>
            <person name="Haas B."/>
            <person name="Abouelleil A."/>
            <person name="Allen A.W."/>
            <person name="Alvarado L."/>
            <person name="Arachchi H.M."/>
            <person name="Berlin A.M."/>
            <person name="Chapman S.B."/>
            <person name="Gainer-Dewar J."/>
            <person name="Goldberg J."/>
            <person name="Griggs A."/>
            <person name="Gujja S."/>
            <person name="Hansen M."/>
            <person name="Howarth C."/>
            <person name="Imamovic A."/>
            <person name="Ireland A."/>
            <person name="Larimer J."/>
            <person name="McCowan C."/>
            <person name="Murphy C."/>
            <person name="Pearson M."/>
            <person name="Poon T.W."/>
            <person name="Priest M."/>
            <person name="Roberts A."/>
            <person name="Saif S."/>
            <person name="Shea T."/>
            <person name="Sisk P."/>
            <person name="Sykes S."/>
            <person name="Wortman J."/>
            <person name="Nusbaum C."/>
            <person name="Birren B."/>
        </authorList>
    </citation>
    <scope>NUCLEOTIDE SEQUENCE [LARGE SCALE GENOMIC DNA]</scope>
    <source>
        <strain evidence="10 11">MS-1</strain>
    </source>
</reference>
<gene>
    <name evidence="10" type="ORF">HMPREF1536_04743</name>
</gene>
<organism evidence="10 11">
    <name type="scientific">Parabacteroides gordonii MS-1 = DSM 23371</name>
    <dbReference type="NCBI Taxonomy" id="1203610"/>
    <lineage>
        <taxon>Bacteria</taxon>
        <taxon>Pseudomonadati</taxon>
        <taxon>Bacteroidota</taxon>
        <taxon>Bacteroidia</taxon>
        <taxon>Bacteroidales</taxon>
        <taxon>Tannerellaceae</taxon>
        <taxon>Parabacteroides</taxon>
    </lineage>
</organism>
<dbReference type="STRING" id="1203610.HMPREF1536_04743"/>
<dbReference type="EMBL" id="AQHW01000027">
    <property type="protein sequence ID" value="KKB48279.1"/>
    <property type="molecule type" value="Genomic_DNA"/>
</dbReference>
<evidence type="ECO:0000256" key="5">
    <source>
        <dbReference type="ARBA" id="ARBA00022692"/>
    </source>
</evidence>
<comment type="similarity">
    <text evidence="2">Belongs to the ABC-2 integral membrane protein family.</text>
</comment>
<keyword evidence="11" id="KW-1185">Reference proteome</keyword>
<comment type="caution">
    <text evidence="10">The sequence shown here is derived from an EMBL/GenBank/DDBJ whole genome shotgun (WGS) entry which is preliminary data.</text>
</comment>
<feature type="transmembrane region" description="Helical" evidence="8">
    <location>
        <begin position="222"/>
        <end position="246"/>
    </location>
</feature>
<protein>
    <recommendedName>
        <fullName evidence="9">ABC transmembrane type-2 domain-containing protein</fullName>
    </recommendedName>
</protein>
<feature type="transmembrane region" description="Helical" evidence="8">
    <location>
        <begin position="284"/>
        <end position="303"/>
    </location>
</feature>
<dbReference type="InterPro" id="IPR013525">
    <property type="entry name" value="ABC2_TM"/>
</dbReference>
<evidence type="ECO:0000313" key="11">
    <source>
        <dbReference type="Proteomes" id="UP000033035"/>
    </source>
</evidence>
<dbReference type="PANTHER" id="PTHR30294">
    <property type="entry name" value="MEMBRANE COMPONENT OF ABC TRANSPORTER YHHJ-RELATED"/>
    <property type="match status" value="1"/>
</dbReference>
<dbReference type="Proteomes" id="UP000033035">
    <property type="component" value="Unassembled WGS sequence"/>
</dbReference>
<evidence type="ECO:0000256" key="3">
    <source>
        <dbReference type="ARBA" id="ARBA00022448"/>
    </source>
</evidence>
<feature type="transmembrane region" description="Helical" evidence="8">
    <location>
        <begin position="339"/>
        <end position="361"/>
    </location>
</feature>
<dbReference type="InterPro" id="IPR051449">
    <property type="entry name" value="ABC-2_transporter_component"/>
</dbReference>
<feature type="transmembrane region" description="Helical" evidence="8">
    <location>
        <begin position="20"/>
        <end position="40"/>
    </location>
</feature>
<comment type="subcellular location">
    <subcellularLocation>
        <location evidence="1">Cell membrane</location>
        <topology evidence="1">Multi-pass membrane protein</topology>
    </subcellularLocation>
</comment>
<dbReference type="PATRIC" id="fig|1203610.3.peg.4835"/>
<feature type="domain" description="ABC transmembrane type-2" evidence="9">
    <location>
        <begin position="132"/>
        <end position="364"/>
    </location>
</feature>
<keyword evidence="5 8" id="KW-0812">Transmembrane</keyword>
<evidence type="ECO:0000256" key="4">
    <source>
        <dbReference type="ARBA" id="ARBA00022475"/>
    </source>
</evidence>
<dbReference type="GO" id="GO:0005886">
    <property type="term" value="C:plasma membrane"/>
    <property type="evidence" value="ECO:0007669"/>
    <property type="project" value="UniProtKB-SubCell"/>
</dbReference>
<dbReference type="RefSeq" id="WP_028727378.1">
    <property type="nucleotide sequence ID" value="NZ_AUAE01000013.1"/>
</dbReference>
<sequence>MRTLRYLLEKEFKQIKRDRFLPRIIFLVPLMQLIILPFAANFEMRNINLGVIDNDHSVVSTQLTEKILSSGYFRLTNVSASYDQAITSIESNESDLLLEIPVNFEKDLGREGQADVLIASNAVNGTKGGMGSSYLSQIIQDFNREKGFTSGSVFSGVRHTNLFNPHLNYKNYMVPGIMVFLLTIIGGFLSALNIVSEKEKGTIEQINVTPVPKTLFLLSKLIPFWIIGFILLTIGAIVAWIVYGLVPIGNMGIIYLFAAVYLIAFTGFGLAISSISSTQQQAMFTAFFFLIIFAQLSGLFTPISSMPEWAQDMTLLNPVRYFVEVMRMVYLKGSTFADFSGHFIIVCLFALFFNVMAVVSYRKK</sequence>
<evidence type="ECO:0000256" key="2">
    <source>
        <dbReference type="ARBA" id="ARBA00007783"/>
    </source>
</evidence>
<evidence type="ECO:0000313" key="10">
    <source>
        <dbReference type="EMBL" id="KKB48279.1"/>
    </source>
</evidence>
<dbReference type="HOGENOM" id="CLU_039483_8_3_10"/>
<dbReference type="Gene3D" id="3.40.1710.10">
    <property type="entry name" value="abc type-2 transporter like domain"/>
    <property type="match status" value="1"/>
</dbReference>
<evidence type="ECO:0000256" key="7">
    <source>
        <dbReference type="ARBA" id="ARBA00023136"/>
    </source>
</evidence>
<keyword evidence="3" id="KW-0813">Transport</keyword>
<proteinExistence type="inferred from homology"/>